<name>A0ABQ9JFZ8_9CUCU</name>
<dbReference type="InterPro" id="IPR002557">
    <property type="entry name" value="Chitin-bd_dom"/>
</dbReference>
<keyword evidence="4" id="KW-1185">Reference proteome</keyword>
<dbReference type="InterPro" id="IPR036508">
    <property type="entry name" value="Chitin-bd_dom_sf"/>
</dbReference>
<organism evidence="3 4">
    <name type="scientific">Molorchus minor</name>
    <dbReference type="NCBI Taxonomy" id="1323400"/>
    <lineage>
        <taxon>Eukaryota</taxon>
        <taxon>Metazoa</taxon>
        <taxon>Ecdysozoa</taxon>
        <taxon>Arthropoda</taxon>
        <taxon>Hexapoda</taxon>
        <taxon>Insecta</taxon>
        <taxon>Pterygota</taxon>
        <taxon>Neoptera</taxon>
        <taxon>Endopterygota</taxon>
        <taxon>Coleoptera</taxon>
        <taxon>Polyphaga</taxon>
        <taxon>Cucujiformia</taxon>
        <taxon>Chrysomeloidea</taxon>
        <taxon>Cerambycidae</taxon>
        <taxon>Lamiinae</taxon>
        <taxon>Monochamini</taxon>
        <taxon>Molorchus</taxon>
    </lineage>
</organism>
<gene>
    <name evidence="3" type="ORF">NQ317_009078</name>
</gene>
<comment type="caution">
    <text evidence="3">The sequence shown here is derived from an EMBL/GenBank/DDBJ whole genome shotgun (WGS) entry which is preliminary data.</text>
</comment>
<dbReference type="Pfam" id="PF01607">
    <property type="entry name" value="CBM_14"/>
    <property type="match status" value="1"/>
</dbReference>
<feature type="region of interest" description="Disordered" evidence="1">
    <location>
        <begin position="1"/>
        <end position="27"/>
    </location>
</feature>
<dbReference type="SUPFAM" id="SSF57625">
    <property type="entry name" value="Invertebrate chitin-binding proteins"/>
    <property type="match status" value="1"/>
</dbReference>
<dbReference type="InterPro" id="IPR052976">
    <property type="entry name" value="Scoloptoxin-like"/>
</dbReference>
<feature type="region of interest" description="Disordered" evidence="1">
    <location>
        <begin position="59"/>
        <end position="79"/>
    </location>
</feature>
<evidence type="ECO:0000256" key="1">
    <source>
        <dbReference type="SAM" id="MobiDB-lite"/>
    </source>
</evidence>
<dbReference type="EMBL" id="JAPWTJ010000661">
    <property type="protein sequence ID" value="KAJ8976509.1"/>
    <property type="molecule type" value="Genomic_DNA"/>
</dbReference>
<dbReference type="Proteomes" id="UP001162164">
    <property type="component" value="Unassembled WGS sequence"/>
</dbReference>
<evidence type="ECO:0000259" key="2">
    <source>
        <dbReference type="PROSITE" id="PS50940"/>
    </source>
</evidence>
<evidence type="ECO:0000313" key="3">
    <source>
        <dbReference type="EMBL" id="KAJ8976509.1"/>
    </source>
</evidence>
<proteinExistence type="predicted"/>
<evidence type="ECO:0000313" key="4">
    <source>
        <dbReference type="Proteomes" id="UP001162164"/>
    </source>
</evidence>
<feature type="non-terminal residue" evidence="3">
    <location>
        <position position="1"/>
    </location>
</feature>
<reference evidence="3" key="1">
    <citation type="journal article" date="2023" name="Insect Mol. Biol.">
        <title>Genome sequencing provides insights into the evolution of gene families encoding plant cell wall-degrading enzymes in longhorned beetles.</title>
        <authorList>
            <person name="Shin N.R."/>
            <person name="Okamura Y."/>
            <person name="Kirsch R."/>
            <person name="Pauchet Y."/>
        </authorList>
    </citation>
    <scope>NUCLEOTIDE SEQUENCE</scope>
    <source>
        <strain evidence="3">MMC_N1</strain>
    </source>
</reference>
<sequence>NGDIFTDPVAGRYNSPLLPGNSTPTSGYTHVSIEKIKQNRIGSTTKTYRSTVAYREYDDDLDDGFDNEPESSQDRAPTLVNQNYQLPTKSTLQPAYIVQPRPNAPVARYTSSPAKPIIRRGEVSNTRRLFFVQEVNKLEEEEKEQPDKLSVLLPESKFTCNGRNTGYYADEGLGCEVFHYCQDNARHSWVCPDGFTFHQVHLICMPPGGDNICEKSSDYHFVNDFLYKPVNLEEYQQSPNVTLRYSDRYYPDAYRQYREEEVQAPTNYKHSARVVQPQRLQNTVAPRPVTIRPQPTAAQVFRSPEEVNIPLQARRPVQQIQYTTAKYLDDDY</sequence>
<feature type="domain" description="Chitin-binding type-2" evidence="2">
    <location>
        <begin position="157"/>
        <end position="215"/>
    </location>
</feature>
<accession>A0ABQ9JFZ8</accession>
<dbReference type="PROSITE" id="PS50940">
    <property type="entry name" value="CHIT_BIND_II"/>
    <property type="match status" value="1"/>
</dbReference>
<dbReference type="PANTHER" id="PTHR22933">
    <property type="entry name" value="FI18007P1-RELATED"/>
    <property type="match status" value="1"/>
</dbReference>
<protein>
    <recommendedName>
        <fullName evidence="2">Chitin-binding type-2 domain-containing protein</fullName>
    </recommendedName>
</protein>
<feature type="compositionally biased region" description="Acidic residues" evidence="1">
    <location>
        <begin position="59"/>
        <end position="71"/>
    </location>
</feature>
<dbReference type="PANTHER" id="PTHR22933:SF31">
    <property type="entry name" value="FI18007P1"/>
    <property type="match status" value="1"/>
</dbReference>